<accession>A0A7Y9IRU7</accession>
<reference evidence="1 2" key="1">
    <citation type="submission" date="2020-07" db="EMBL/GenBank/DDBJ databases">
        <title>Genomic Encyclopedia of Type Strains, Phase IV (KMG-V): Genome sequencing to study the core and pangenomes of soil and plant-associated prokaryotes.</title>
        <authorList>
            <person name="Whitman W."/>
        </authorList>
    </citation>
    <scope>NUCLEOTIDE SEQUENCE [LARGE SCALE GENOMIC DNA]</scope>
    <source>
        <strain evidence="1 2">SAS40</strain>
    </source>
</reference>
<dbReference type="PANTHER" id="PTHR10151:SF120">
    <property type="entry name" value="BIS(5'-ADENOSYL)-TRIPHOSPHATASE"/>
    <property type="match status" value="1"/>
</dbReference>
<protein>
    <submittedName>
        <fullName evidence="1">Arylsulfatase A-like enzyme</fullName>
    </submittedName>
</protein>
<dbReference type="EMBL" id="JACBYR010000001">
    <property type="protein sequence ID" value="NYE81843.1"/>
    <property type="molecule type" value="Genomic_DNA"/>
</dbReference>
<dbReference type="InterPro" id="IPR017850">
    <property type="entry name" value="Alkaline_phosphatase_core_sf"/>
</dbReference>
<dbReference type="Gene3D" id="3.40.720.10">
    <property type="entry name" value="Alkaline Phosphatase, subunit A"/>
    <property type="match status" value="2"/>
</dbReference>
<organism evidence="1 2">
    <name type="scientific">Pigmentiphaga litoralis</name>
    <dbReference type="NCBI Taxonomy" id="516702"/>
    <lineage>
        <taxon>Bacteria</taxon>
        <taxon>Pseudomonadati</taxon>
        <taxon>Pseudomonadota</taxon>
        <taxon>Betaproteobacteria</taxon>
        <taxon>Burkholderiales</taxon>
        <taxon>Alcaligenaceae</taxon>
        <taxon>Pigmentiphaga</taxon>
    </lineage>
</organism>
<evidence type="ECO:0000313" key="1">
    <source>
        <dbReference type="EMBL" id="NYE81843.1"/>
    </source>
</evidence>
<gene>
    <name evidence="1" type="ORF">FHW18_001114</name>
</gene>
<sequence length="476" mass="50533">MNALMHVGLLPLRQGLACIFFIQIIIERIIAILFRCNQTDMRNIYYGRMKKASKAILIICDSLRRDLIDPSLAPRLSALLAEGCAFTQARGVFPSTTRTSSASIATGCLPARHGLLGNTVVLQEPDGLRCRSVGDPAFRSHLVAATGGTLRMPTLAERMAGHGGAWIMSNVSPGAAYFFDPDGHGEVHHRAGSYGPGRQPLDDSAALTIRSGAAGDTVMTERFCSHLRDGTAPRLSVLWLSEPDHSGHGHPLGSPAHRRGIANADVCVARVLTEVDALRAQGDDVLLAVGSDHGMETVCEHVPVTRWLVEAGLKQSMDSRDVVLAPNGTAFVLGVAPDAQDRIPALVDWLSAQPWCGGVHHGAALSALGLPVGDPCCAIAVDMAHDDRTNDYGVAGFAYVVDDPDEAKNYLGHGQHGGLGRYEQRPFLVFDGGGFAASRASMHAASLIDIAPTLLRHLGLPHDGMDGCALPLDPTT</sequence>
<dbReference type="Pfam" id="PF01663">
    <property type="entry name" value="Phosphodiest"/>
    <property type="match status" value="1"/>
</dbReference>
<dbReference type="AlphaFoldDB" id="A0A7Y9IRU7"/>
<dbReference type="Proteomes" id="UP000542125">
    <property type="component" value="Unassembled WGS sequence"/>
</dbReference>
<dbReference type="PANTHER" id="PTHR10151">
    <property type="entry name" value="ECTONUCLEOTIDE PYROPHOSPHATASE/PHOSPHODIESTERASE"/>
    <property type="match status" value="1"/>
</dbReference>
<evidence type="ECO:0000313" key="2">
    <source>
        <dbReference type="Proteomes" id="UP000542125"/>
    </source>
</evidence>
<dbReference type="RefSeq" id="WP_257022215.1">
    <property type="nucleotide sequence ID" value="NZ_JACCBP010000001.1"/>
</dbReference>
<comment type="caution">
    <text evidence="1">The sequence shown here is derived from an EMBL/GenBank/DDBJ whole genome shotgun (WGS) entry which is preliminary data.</text>
</comment>
<dbReference type="SUPFAM" id="SSF53649">
    <property type="entry name" value="Alkaline phosphatase-like"/>
    <property type="match status" value="1"/>
</dbReference>
<name>A0A7Y9IRU7_9BURK</name>
<dbReference type="GO" id="GO:0016787">
    <property type="term" value="F:hydrolase activity"/>
    <property type="evidence" value="ECO:0007669"/>
    <property type="project" value="UniProtKB-ARBA"/>
</dbReference>
<keyword evidence="2" id="KW-1185">Reference proteome</keyword>
<dbReference type="InterPro" id="IPR002591">
    <property type="entry name" value="Phosphodiest/P_Trfase"/>
</dbReference>
<proteinExistence type="predicted"/>